<name>A0A0P9MUD2_9PSED</name>
<evidence type="ECO:0000313" key="4">
    <source>
        <dbReference type="Proteomes" id="UP000278587"/>
    </source>
</evidence>
<protein>
    <submittedName>
        <fullName evidence="3">HopAS1</fullName>
    </submittedName>
</protein>
<gene>
    <name evidence="3" type="ORF">ALQ84_05005</name>
</gene>
<feature type="coiled-coil region" evidence="1">
    <location>
        <begin position="460"/>
        <end position="494"/>
    </location>
</feature>
<comment type="caution">
    <text evidence="3">The sequence shown here is derived from an EMBL/GenBank/DDBJ whole genome shotgun (WGS) entry which is preliminary data.</text>
</comment>
<evidence type="ECO:0000256" key="2">
    <source>
        <dbReference type="SAM" id="MobiDB-lite"/>
    </source>
</evidence>
<evidence type="ECO:0000313" key="3">
    <source>
        <dbReference type="EMBL" id="RMM06268.1"/>
    </source>
</evidence>
<organism evidence="3 4">
    <name type="scientific">Pseudomonas caricapapayae</name>
    <dbReference type="NCBI Taxonomy" id="46678"/>
    <lineage>
        <taxon>Bacteria</taxon>
        <taxon>Pseudomonadati</taxon>
        <taxon>Pseudomonadota</taxon>
        <taxon>Gammaproteobacteria</taxon>
        <taxon>Pseudomonadales</taxon>
        <taxon>Pseudomonadaceae</taxon>
        <taxon>Pseudomonas</taxon>
    </lineage>
</organism>
<keyword evidence="1" id="KW-0175">Coiled coil</keyword>
<feature type="region of interest" description="Disordered" evidence="2">
    <location>
        <begin position="156"/>
        <end position="187"/>
    </location>
</feature>
<reference evidence="3 4" key="1">
    <citation type="submission" date="2018-08" db="EMBL/GenBank/DDBJ databases">
        <title>Recombination of ecologically and evolutionarily significant loci maintains genetic cohesion in the Pseudomonas syringae species complex.</title>
        <authorList>
            <person name="Dillon M."/>
            <person name="Thakur S."/>
            <person name="Almeida R.N.D."/>
            <person name="Weir B.S."/>
            <person name="Guttman D.S."/>
        </authorList>
    </citation>
    <scope>NUCLEOTIDE SEQUENCE [LARGE SCALE GENOMIC DNA]</scope>
    <source>
        <strain evidence="3 4">ICMP 4086</strain>
    </source>
</reference>
<proteinExistence type="predicted"/>
<evidence type="ECO:0000256" key="1">
    <source>
        <dbReference type="SAM" id="Coils"/>
    </source>
</evidence>
<sequence>MTASEAVSGTCPRLTHQRTQTAVSHAHLAQSKHASPCRPGSLKQCRLSRAIPSDTFYAPPNVQCRLLPPPVLICRTCYLSRWSPLMTLRINTRSATPVVPVETGSTSQPTPPPVTARATEPAPVANPAAPKSAPGVQQAHGLKTRIAGKLSERQTNFSLGIPGTGRTLNRPLRSGIPEEGEQVSNEESHDPLLKEAHELQRMVESALTHLKAAPTSLWERPAPSTVRRITTKVFPWLKPAPLREVASNGSNAKTRTNSQQSPETIAAAVKELSTRLDHQSKVLATATHALVAAREHLESLEQAAPPSSTERLEHARARVQQADATTRLASQQLRELIQGTEVLQLGALSEGQDQIEQKAEFSQQWLGELRTRMQALDVRFADRHAAIEIELQLKVAETRELISLDHDMTAAEHTAAQANTQLSALRAQRQETPEGSEEADRLDTAIGQTLATRSQAMQTHQQLAKRLVRVDADVARLNDELGEIHQRIAIVNDERFALKTLDQKLPASEQVIAPAEGEAQERIDKTALKNVREQYLASQISEAHTFAATGADAIQTALQRIGDRLQGTPPPTPLPAFAVIEVVTSALAELTGNDATRANRVLDLLNQHPLEHWPRVAEEMSKSVRTRSANNNSVQKDTLALCRKLANLPRGMEILQVLSSDGTEPIVADRAKPLRVFWNADEAQQNEPDSKVKAWLQTAKQVARSKLDGDEKSFDDVDHAAYNAVRNGYFSNAPGTPYAQHDQRLKKATMEWVMRAVAANSPQETTATAPAKSTLPRRLVPTLNKTPFAKSTLDRAYSVGESMGLQSPRKQVDQVISARISRLEETLKNAKGAPGLQLEISAAHAMLDHLKSLEKKGTHLSQVTLKKRDGKSMQSLLKARIHQQRLSQIWDKPDANGKRAVNVLHKAQHIELPPLYRELANSKLSVYEAINRVDEHLREILPPALQPAQSVEEVLEQDLSAAIKLLKSRHLNAKSDIVTFFKPFILESRLRDRLRLGGGGTLGVGLPSLPYSLISPIVSPIFSAEKSRSDEAFAQLFMPILGMEMSFGKARTEAAEATIGVAAGSAVAEGVGLQAALTGRVTAQETQTSSTLMRFFRTRHKDDEMRGNMLNALDSMVRWDIIDPQKGQRYAGPLEAILARNPEVSVSQIDATSSTRNVAARVALRVPAVRFKDGASQASQTLTPEPSVYVEADRIKETRTETGGFISVVGAKGDTAQQRAGVTANLNFAPIASSATPAEKGANHGVQGQGLGLQLGASRDLAWALEKNEISPFLIGDKQDADLDRHYSTPRDMQAEINANRDLWLLRCIETLEPDETGNKNTPDNRLRAAMLLDTFEATIKRLGKESKYCQYNVNYSMKGRAGAEIDGYRGIQALALQRGDLQAAEKARQAIDDILLTKETWRPLVLIVRERARDSTVIGWRNLLRWQKLSNVDGQRTAAQFPPP</sequence>
<feature type="region of interest" description="Disordered" evidence="2">
    <location>
        <begin position="99"/>
        <end position="139"/>
    </location>
</feature>
<dbReference type="Proteomes" id="UP000278587">
    <property type="component" value="Unassembled WGS sequence"/>
</dbReference>
<accession>A0A0P9MUD2</accession>
<dbReference type="EMBL" id="RBOC01000160">
    <property type="protein sequence ID" value="RMM06268.1"/>
    <property type="molecule type" value="Genomic_DNA"/>
</dbReference>